<evidence type="ECO:0000256" key="3">
    <source>
        <dbReference type="ARBA" id="ARBA00023125"/>
    </source>
</evidence>
<dbReference type="InterPro" id="IPR000847">
    <property type="entry name" value="LysR_HTH_N"/>
</dbReference>
<evidence type="ECO:0000256" key="5">
    <source>
        <dbReference type="SAM" id="MobiDB-lite"/>
    </source>
</evidence>
<sequence length="317" mass="34485">MEPETRLLRYFLAVADELNFTRAAKRLHIAQPTLSAQIRQLESQLGVALLRRNTRAVSLTEAGRTLADEGAMGLAAMQHAWETARQVGRGEAGTLRLAYPLSAARDTAPRLIHAVHETHPGISVTTEVVPTPTVLRSVRDGRADVGLAREARPLKGVQLQPLRRDPIGVLVATTHPLAAQETVGLAAVASRPLALHPRTANPAHHDFVLSLFTDRGLQPELLERDIAFDFNHEFIADGAATALIGRSSAHGLPAGIRWIPLDESVTVTVMLVLPMVDRPPTSRTFEQLAIAHAREHHWVHGEPTESRRATEPGSTQG</sequence>
<feature type="region of interest" description="Disordered" evidence="5">
    <location>
        <begin position="298"/>
        <end position="317"/>
    </location>
</feature>
<evidence type="ECO:0000256" key="2">
    <source>
        <dbReference type="ARBA" id="ARBA00023015"/>
    </source>
</evidence>
<dbReference type="PANTHER" id="PTHR30346">
    <property type="entry name" value="TRANSCRIPTIONAL DUAL REGULATOR HCAR-RELATED"/>
    <property type="match status" value="1"/>
</dbReference>
<name>A0A916T022_9MICO</name>
<feature type="compositionally biased region" description="Basic and acidic residues" evidence="5">
    <location>
        <begin position="298"/>
        <end position="310"/>
    </location>
</feature>
<comment type="similarity">
    <text evidence="1">Belongs to the LysR transcriptional regulatory family.</text>
</comment>
<dbReference type="SUPFAM" id="SSF46785">
    <property type="entry name" value="Winged helix' DNA-binding domain"/>
    <property type="match status" value="1"/>
</dbReference>
<dbReference type="CDD" id="cd08414">
    <property type="entry name" value="PBP2_LTTR_aromatics_like"/>
    <property type="match status" value="1"/>
</dbReference>
<evidence type="ECO:0000313" key="8">
    <source>
        <dbReference type="Proteomes" id="UP000636793"/>
    </source>
</evidence>
<dbReference type="InterPro" id="IPR036388">
    <property type="entry name" value="WH-like_DNA-bd_sf"/>
</dbReference>
<dbReference type="SUPFAM" id="SSF53850">
    <property type="entry name" value="Periplasmic binding protein-like II"/>
    <property type="match status" value="1"/>
</dbReference>
<dbReference type="Gene3D" id="3.40.190.10">
    <property type="entry name" value="Periplasmic binding protein-like II"/>
    <property type="match status" value="2"/>
</dbReference>
<organism evidence="7 8">
    <name type="scientific">Flexivirga endophytica</name>
    <dbReference type="NCBI Taxonomy" id="1849103"/>
    <lineage>
        <taxon>Bacteria</taxon>
        <taxon>Bacillati</taxon>
        <taxon>Actinomycetota</taxon>
        <taxon>Actinomycetes</taxon>
        <taxon>Micrococcales</taxon>
        <taxon>Dermacoccaceae</taxon>
        <taxon>Flexivirga</taxon>
    </lineage>
</organism>
<dbReference type="GO" id="GO:0003700">
    <property type="term" value="F:DNA-binding transcription factor activity"/>
    <property type="evidence" value="ECO:0007669"/>
    <property type="project" value="InterPro"/>
</dbReference>
<reference evidence="7" key="2">
    <citation type="submission" date="2020-09" db="EMBL/GenBank/DDBJ databases">
        <authorList>
            <person name="Sun Q."/>
            <person name="Zhou Y."/>
        </authorList>
    </citation>
    <scope>NUCLEOTIDE SEQUENCE</scope>
    <source>
        <strain evidence="7">CGMCC 1.15085</strain>
    </source>
</reference>
<keyword evidence="4" id="KW-0804">Transcription</keyword>
<dbReference type="GO" id="GO:0003677">
    <property type="term" value="F:DNA binding"/>
    <property type="evidence" value="ECO:0007669"/>
    <property type="project" value="UniProtKB-KW"/>
</dbReference>
<keyword evidence="8" id="KW-1185">Reference proteome</keyword>
<dbReference type="Pfam" id="PF00126">
    <property type="entry name" value="HTH_1"/>
    <property type="match status" value="1"/>
</dbReference>
<evidence type="ECO:0000313" key="7">
    <source>
        <dbReference type="EMBL" id="GGB25968.1"/>
    </source>
</evidence>
<dbReference type="PANTHER" id="PTHR30346:SF0">
    <property type="entry name" value="HCA OPERON TRANSCRIPTIONAL ACTIVATOR HCAR"/>
    <property type="match status" value="1"/>
</dbReference>
<proteinExistence type="inferred from homology"/>
<gene>
    <name evidence="7" type="ORF">GCM10011492_15160</name>
</gene>
<evidence type="ECO:0000256" key="4">
    <source>
        <dbReference type="ARBA" id="ARBA00023163"/>
    </source>
</evidence>
<accession>A0A916T022</accession>
<dbReference type="Proteomes" id="UP000636793">
    <property type="component" value="Unassembled WGS sequence"/>
</dbReference>
<dbReference type="RefSeq" id="WP_188836347.1">
    <property type="nucleotide sequence ID" value="NZ_BMHI01000002.1"/>
</dbReference>
<dbReference type="FunFam" id="1.10.10.10:FF:000001">
    <property type="entry name" value="LysR family transcriptional regulator"/>
    <property type="match status" value="1"/>
</dbReference>
<evidence type="ECO:0000256" key="1">
    <source>
        <dbReference type="ARBA" id="ARBA00009437"/>
    </source>
</evidence>
<dbReference type="PRINTS" id="PR00039">
    <property type="entry name" value="HTHLYSR"/>
</dbReference>
<dbReference type="EMBL" id="BMHI01000002">
    <property type="protein sequence ID" value="GGB25968.1"/>
    <property type="molecule type" value="Genomic_DNA"/>
</dbReference>
<keyword evidence="3" id="KW-0238">DNA-binding</keyword>
<dbReference type="InterPro" id="IPR005119">
    <property type="entry name" value="LysR_subst-bd"/>
</dbReference>
<feature type="domain" description="HTH lysR-type" evidence="6">
    <location>
        <begin position="3"/>
        <end position="60"/>
    </location>
</feature>
<dbReference type="InterPro" id="IPR036390">
    <property type="entry name" value="WH_DNA-bd_sf"/>
</dbReference>
<dbReference type="GO" id="GO:0032993">
    <property type="term" value="C:protein-DNA complex"/>
    <property type="evidence" value="ECO:0007669"/>
    <property type="project" value="TreeGrafter"/>
</dbReference>
<reference evidence="7" key="1">
    <citation type="journal article" date="2014" name="Int. J. Syst. Evol. Microbiol.">
        <title>Complete genome sequence of Corynebacterium casei LMG S-19264T (=DSM 44701T), isolated from a smear-ripened cheese.</title>
        <authorList>
            <consortium name="US DOE Joint Genome Institute (JGI-PGF)"/>
            <person name="Walter F."/>
            <person name="Albersmeier A."/>
            <person name="Kalinowski J."/>
            <person name="Ruckert C."/>
        </authorList>
    </citation>
    <scope>NUCLEOTIDE SEQUENCE</scope>
    <source>
        <strain evidence="7">CGMCC 1.15085</strain>
    </source>
</reference>
<dbReference type="AlphaFoldDB" id="A0A916T022"/>
<protein>
    <submittedName>
        <fullName evidence="7">LysR family transcriptional regulator</fullName>
    </submittedName>
</protein>
<comment type="caution">
    <text evidence="7">The sequence shown here is derived from an EMBL/GenBank/DDBJ whole genome shotgun (WGS) entry which is preliminary data.</text>
</comment>
<dbReference type="Gene3D" id="1.10.10.10">
    <property type="entry name" value="Winged helix-like DNA-binding domain superfamily/Winged helix DNA-binding domain"/>
    <property type="match status" value="1"/>
</dbReference>
<dbReference type="PROSITE" id="PS50931">
    <property type="entry name" value="HTH_LYSR"/>
    <property type="match status" value="1"/>
</dbReference>
<dbReference type="Pfam" id="PF03466">
    <property type="entry name" value="LysR_substrate"/>
    <property type="match status" value="1"/>
</dbReference>
<evidence type="ECO:0000259" key="6">
    <source>
        <dbReference type="PROSITE" id="PS50931"/>
    </source>
</evidence>
<keyword evidence="2" id="KW-0805">Transcription regulation</keyword>